<dbReference type="GO" id="GO:0005829">
    <property type="term" value="C:cytosol"/>
    <property type="evidence" value="ECO:0007669"/>
    <property type="project" value="UniProtKB-SubCell"/>
</dbReference>
<comment type="similarity">
    <text evidence="2 6">Belongs to the FliS family.</text>
</comment>
<dbReference type="CDD" id="cd16098">
    <property type="entry name" value="FliS"/>
    <property type="match status" value="1"/>
</dbReference>
<evidence type="ECO:0000313" key="7">
    <source>
        <dbReference type="EMBL" id="SNV25896.1"/>
    </source>
</evidence>
<dbReference type="SUPFAM" id="SSF101116">
    <property type="entry name" value="Flagellar export chaperone FliS"/>
    <property type="match status" value="1"/>
</dbReference>
<dbReference type="GO" id="GO:0044780">
    <property type="term" value="P:bacterial-type flagellum assembly"/>
    <property type="evidence" value="ECO:0007669"/>
    <property type="project" value="InterPro"/>
</dbReference>
<evidence type="ECO:0000313" key="8">
    <source>
        <dbReference type="Proteomes" id="UP000242637"/>
    </source>
</evidence>
<reference evidence="7 8" key="1">
    <citation type="submission" date="2017-06" db="EMBL/GenBank/DDBJ databases">
        <authorList>
            <consortium name="Pathogen Informatics"/>
        </authorList>
    </citation>
    <scope>NUCLEOTIDE SEQUENCE [LARGE SCALE GENOMIC DNA]</scope>
    <source>
        <strain evidence="7 8">NCTC13039</strain>
    </source>
</reference>
<dbReference type="KEGG" id="dco:SAMEA4475696_2338"/>
<dbReference type="InterPro" id="IPR036584">
    <property type="entry name" value="FliS_sf"/>
</dbReference>
<keyword evidence="5" id="KW-0143">Chaperone</keyword>
<dbReference type="GO" id="GO:0071973">
    <property type="term" value="P:bacterial-type flagellum-dependent cell motility"/>
    <property type="evidence" value="ECO:0007669"/>
    <property type="project" value="TreeGrafter"/>
</dbReference>
<dbReference type="NCBIfam" id="TIGR00208">
    <property type="entry name" value="fliS"/>
    <property type="match status" value="1"/>
</dbReference>
<dbReference type="GeneID" id="63460491"/>
<keyword evidence="7" id="KW-0282">Flagellum</keyword>
<proteinExistence type="inferred from homology"/>
<evidence type="ECO:0000256" key="4">
    <source>
        <dbReference type="ARBA" id="ARBA00022795"/>
    </source>
</evidence>
<sequence>MSTQAQLRSRYAREAVTTATPAQLVVMLYDRFLKDLSTAETALGSNDIAASHSSLMHAQEIVRELRSSLDTSIWKEGESLARLYDWVLEELMAANLEKDATHVTNARDVMQPLRDTWAEVTRSGITGEK</sequence>
<evidence type="ECO:0000256" key="3">
    <source>
        <dbReference type="ARBA" id="ARBA00022490"/>
    </source>
</evidence>
<keyword evidence="4 6" id="KW-1005">Bacterial flagellum biogenesis</keyword>
<organism evidence="7 8">
    <name type="scientific">Dermatophilus congolensis</name>
    <dbReference type="NCBI Taxonomy" id="1863"/>
    <lineage>
        <taxon>Bacteria</taxon>
        <taxon>Bacillati</taxon>
        <taxon>Actinomycetota</taxon>
        <taxon>Actinomycetes</taxon>
        <taxon>Micrococcales</taxon>
        <taxon>Dermatophilaceae</taxon>
        <taxon>Dermatophilus</taxon>
    </lineage>
</organism>
<evidence type="ECO:0000256" key="5">
    <source>
        <dbReference type="ARBA" id="ARBA00023186"/>
    </source>
</evidence>
<dbReference type="PIRSF" id="PIRSF039090">
    <property type="entry name" value="Flis"/>
    <property type="match status" value="1"/>
</dbReference>
<dbReference type="PANTHER" id="PTHR34773:SF1">
    <property type="entry name" value="FLAGELLAR SECRETION CHAPERONE FLIS"/>
    <property type="match status" value="1"/>
</dbReference>
<dbReference type="Gene3D" id="1.20.120.340">
    <property type="entry name" value="Flagellar protein FliS"/>
    <property type="match status" value="1"/>
</dbReference>
<protein>
    <recommendedName>
        <fullName evidence="6">Flagellar secretion chaperone FliS</fullName>
    </recommendedName>
</protein>
<dbReference type="OrthoDB" id="3268516at2"/>
<dbReference type="EMBL" id="LT906453">
    <property type="protein sequence ID" value="SNV25896.1"/>
    <property type="molecule type" value="Genomic_DNA"/>
</dbReference>
<evidence type="ECO:0000256" key="1">
    <source>
        <dbReference type="ARBA" id="ARBA00004514"/>
    </source>
</evidence>
<comment type="subcellular location">
    <subcellularLocation>
        <location evidence="1 6">Cytoplasm</location>
        <location evidence="1 6">Cytosol</location>
    </subcellularLocation>
</comment>
<accession>A0A239VVS5</accession>
<keyword evidence="8" id="KW-1185">Reference proteome</keyword>
<dbReference type="Pfam" id="PF02561">
    <property type="entry name" value="FliS"/>
    <property type="match status" value="1"/>
</dbReference>
<evidence type="ECO:0000256" key="2">
    <source>
        <dbReference type="ARBA" id="ARBA00008787"/>
    </source>
</evidence>
<evidence type="ECO:0000256" key="6">
    <source>
        <dbReference type="PIRNR" id="PIRNR039090"/>
    </source>
</evidence>
<keyword evidence="7" id="KW-0969">Cilium</keyword>
<keyword evidence="3 6" id="KW-0963">Cytoplasm</keyword>
<dbReference type="AlphaFoldDB" id="A0A239VVS5"/>
<gene>
    <name evidence="7" type="primary">fliS</name>
    <name evidence="7" type="ORF">SAMEA4475696_02338</name>
</gene>
<dbReference type="Proteomes" id="UP000242637">
    <property type="component" value="Chromosome 1"/>
</dbReference>
<keyword evidence="7" id="KW-0966">Cell projection</keyword>
<name>A0A239VVS5_9MICO</name>
<dbReference type="PANTHER" id="PTHR34773">
    <property type="entry name" value="FLAGELLAR SECRETION CHAPERONE FLIS"/>
    <property type="match status" value="1"/>
</dbReference>
<dbReference type="RefSeq" id="WP_028326758.1">
    <property type="nucleotide sequence ID" value="NZ_JAAFNI010000001.1"/>
</dbReference>
<dbReference type="STRING" id="1121387.GCA_000429885_00700"/>
<dbReference type="InterPro" id="IPR003713">
    <property type="entry name" value="FliS"/>
</dbReference>